<dbReference type="EMBL" id="CP036339">
    <property type="protein sequence ID" value="QDT75717.1"/>
    <property type="molecule type" value="Genomic_DNA"/>
</dbReference>
<keyword evidence="2" id="KW-0732">Signal</keyword>
<dbReference type="Gene3D" id="3.20.20.370">
    <property type="entry name" value="Glycoside hydrolase/deacetylase"/>
    <property type="match status" value="2"/>
</dbReference>
<dbReference type="Pfam" id="PF01522">
    <property type="entry name" value="Polysacc_deac_1"/>
    <property type="match status" value="1"/>
</dbReference>
<dbReference type="PROSITE" id="PS50088">
    <property type="entry name" value="ANK_REPEAT"/>
    <property type="match status" value="1"/>
</dbReference>
<dbReference type="GO" id="GO:0005975">
    <property type="term" value="P:carbohydrate metabolic process"/>
    <property type="evidence" value="ECO:0007669"/>
    <property type="project" value="InterPro"/>
</dbReference>
<evidence type="ECO:0000313" key="6">
    <source>
        <dbReference type="Proteomes" id="UP000317909"/>
    </source>
</evidence>
<dbReference type="PANTHER" id="PTHR34216">
    <property type="match status" value="1"/>
</dbReference>
<dbReference type="PANTHER" id="PTHR34216:SF3">
    <property type="entry name" value="POLY-BETA-1,6-N-ACETYL-D-GLUCOSAMINE N-DEACETYLASE"/>
    <property type="match status" value="1"/>
</dbReference>
<evidence type="ECO:0000256" key="3">
    <source>
        <dbReference type="PROSITE-ProRule" id="PRU00023"/>
    </source>
</evidence>
<evidence type="ECO:0000256" key="2">
    <source>
        <dbReference type="ARBA" id="ARBA00022729"/>
    </source>
</evidence>
<dbReference type="SUPFAM" id="SSF88713">
    <property type="entry name" value="Glycoside hydrolase/deacetylase"/>
    <property type="match status" value="1"/>
</dbReference>
<dbReference type="GO" id="GO:0005576">
    <property type="term" value="C:extracellular region"/>
    <property type="evidence" value="ECO:0007669"/>
    <property type="project" value="UniProtKB-SubCell"/>
</dbReference>
<dbReference type="AlphaFoldDB" id="A0A517U541"/>
<evidence type="ECO:0000313" key="5">
    <source>
        <dbReference type="EMBL" id="QDT75717.1"/>
    </source>
</evidence>
<dbReference type="KEGG" id="llh:I41_49590"/>
<dbReference type="SUPFAM" id="SSF48403">
    <property type="entry name" value="Ankyrin repeat"/>
    <property type="match status" value="1"/>
</dbReference>
<feature type="domain" description="NodB homology" evidence="4">
    <location>
        <begin position="139"/>
        <end position="419"/>
    </location>
</feature>
<evidence type="ECO:0000259" key="4">
    <source>
        <dbReference type="PROSITE" id="PS51677"/>
    </source>
</evidence>
<dbReference type="InterPro" id="IPR011330">
    <property type="entry name" value="Glyco_hydro/deAcase_b/a-brl"/>
</dbReference>
<feature type="repeat" description="ANK" evidence="3">
    <location>
        <begin position="18"/>
        <end position="50"/>
    </location>
</feature>
<dbReference type="PROSITE" id="PS50297">
    <property type="entry name" value="ANK_REP_REGION"/>
    <property type="match status" value="1"/>
</dbReference>
<keyword evidence="6" id="KW-1185">Reference proteome</keyword>
<dbReference type="Gene3D" id="1.25.40.20">
    <property type="entry name" value="Ankyrin repeat-containing domain"/>
    <property type="match status" value="1"/>
</dbReference>
<dbReference type="PROSITE" id="PS51677">
    <property type="entry name" value="NODB"/>
    <property type="match status" value="1"/>
</dbReference>
<reference evidence="5 6" key="1">
    <citation type="submission" date="2019-02" db="EMBL/GenBank/DDBJ databases">
        <title>Deep-cultivation of Planctomycetes and their phenomic and genomic characterization uncovers novel biology.</title>
        <authorList>
            <person name="Wiegand S."/>
            <person name="Jogler M."/>
            <person name="Boedeker C."/>
            <person name="Pinto D."/>
            <person name="Vollmers J."/>
            <person name="Rivas-Marin E."/>
            <person name="Kohn T."/>
            <person name="Peeters S.H."/>
            <person name="Heuer A."/>
            <person name="Rast P."/>
            <person name="Oberbeckmann S."/>
            <person name="Bunk B."/>
            <person name="Jeske O."/>
            <person name="Meyerdierks A."/>
            <person name="Storesund J.E."/>
            <person name="Kallscheuer N."/>
            <person name="Luecker S."/>
            <person name="Lage O.M."/>
            <person name="Pohl T."/>
            <person name="Merkel B.J."/>
            <person name="Hornburger P."/>
            <person name="Mueller R.-W."/>
            <person name="Bruemmer F."/>
            <person name="Labrenz M."/>
            <person name="Spormann A.M."/>
            <person name="Op den Camp H."/>
            <person name="Overmann J."/>
            <person name="Amann R."/>
            <person name="Jetten M.S.M."/>
            <person name="Mascher T."/>
            <person name="Medema M.H."/>
            <person name="Devos D.P."/>
            <person name="Kaster A.-K."/>
            <person name="Ovreas L."/>
            <person name="Rohde M."/>
            <person name="Galperin M.Y."/>
            <person name="Jogler C."/>
        </authorList>
    </citation>
    <scope>NUCLEOTIDE SEQUENCE [LARGE SCALE GENOMIC DNA]</scope>
    <source>
        <strain evidence="5 6">I41</strain>
    </source>
</reference>
<protein>
    <submittedName>
        <fullName evidence="5">Polysaccharide deacetylase</fullName>
    </submittedName>
</protein>
<dbReference type="InterPro" id="IPR002509">
    <property type="entry name" value="NODB_dom"/>
</dbReference>
<dbReference type="InterPro" id="IPR051398">
    <property type="entry name" value="Polysacch_Deacetylase"/>
</dbReference>
<proteinExistence type="predicted"/>
<keyword evidence="3" id="KW-0040">ANK repeat</keyword>
<accession>A0A517U541</accession>
<dbReference type="RefSeq" id="WP_210421056.1">
    <property type="nucleotide sequence ID" value="NZ_CP036339.1"/>
</dbReference>
<dbReference type="InterPro" id="IPR036770">
    <property type="entry name" value="Ankyrin_rpt-contain_sf"/>
</dbReference>
<comment type="subcellular location">
    <subcellularLocation>
        <location evidence="1">Secreted</location>
    </subcellularLocation>
</comment>
<dbReference type="Proteomes" id="UP000317909">
    <property type="component" value="Chromosome"/>
</dbReference>
<dbReference type="CDD" id="cd10918">
    <property type="entry name" value="CE4_NodB_like_5s_6s"/>
    <property type="match status" value="1"/>
</dbReference>
<evidence type="ECO:0000256" key="1">
    <source>
        <dbReference type="ARBA" id="ARBA00004613"/>
    </source>
</evidence>
<gene>
    <name evidence="5" type="ORF">I41_49590</name>
</gene>
<dbReference type="GO" id="GO:0016810">
    <property type="term" value="F:hydrolase activity, acting on carbon-nitrogen (but not peptide) bonds"/>
    <property type="evidence" value="ECO:0007669"/>
    <property type="project" value="InterPro"/>
</dbReference>
<dbReference type="InterPro" id="IPR002110">
    <property type="entry name" value="Ankyrin_rpt"/>
</dbReference>
<name>A0A517U541_9BACT</name>
<sequence length="691" mass="77168">MPPTNETDDWLGARRALDGRTPLPLAAMSGNVNLVEITLECEPDGSLRDCDGATSHQLATEQGKALIAALVNGDNLPSHINNPGVDLFQAQAIRGFPASPIRPGILPMTHRVAVCVIAFMAGWSMALPATHGLEPIPDKLVVLTFDDSAKSHFTNVRPVLKRYGFGATFFVTEGFDFPTNKTDYMTWQEIAALDRDGFEIGNHTRDHLGVADDTVDQLEEQIEAINRQCEAHGIPRTTSFAYPGNSLAPAALPILQKLGIRFARRGGAPEYDCREGRGFAYEPGLDHPLLIPSAGDARPAWTLDDFIAAVEQARYQRVAVLQFHGVPDTAHNWVDSSPRQFDAYMNYLAKNNYTVIAVRDLARYIDPDVVPSNPQQIIEDRRQSMARHVSRNNFRRPVADDELRYWLENMIVDHGFTDVEAAAATGLSTADVTAAVGRLSIPHRDQTTASRTLSAIKVRPYPGGRHPRIGFLDGAIRPQRETKFSAFLPWDPTQYVVVDVPEALWAQQGDARELLYLAHTHVPTRWSREGVALEPLEWTRRDDGSLEIERRLPNQVVFGASVVPQRDHVRMELWIVNGTSETLRGLVVQNCVMLKGARDFNAMTNDNKLFESPFAACRTADSNRWIITAWEQCVRPWGNAPCPCLHSDPQFPDCDPGETQRLRGWLSFYEGTDIESELRRIKSVSWLRQVD</sequence>
<organism evidence="5 6">
    <name type="scientific">Lacipirellula limnantheis</name>
    <dbReference type="NCBI Taxonomy" id="2528024"/>
    <lineage>
        <taxon>Bacteria</taxon>
        <taxon>Pseudomonadati</taxon>
        <taxon>Planctomycetota</taxon>
        <taxon>Planctomycetia</taxon>
        <taxon>Pirellulales</taxon>
        <taxon>Lacipirellulaceae</taxon>
        <taxon>Lacipirellula</taxon>
    </lineage>
</organism>